<reference evidence="1 2" key="1">
    <citation type="submission" date="2016-11" db="EMBL/GenBank/DDBJ databases">
        <authorList>
            <person name="Jaros S."/>
            <person name="Januszkiewicz K."/>
            <person name="Wedrychowicz H."/>
        </authorList>
    </citation>
    <scope>NUCLEOTIDE SEQUENCE [LARGE SCALE GENOMIC DNA]</scope>
    <source>
        <strain evidence="1 2">DSM 3074</strain>
    </source>
</reference>
<dbReference type="EMBL" id="FQYW01000027">
    <property type="protein sequence ID" value="SHJ06109.1"/>
    <property type="molecule type" value="Genomic_DNA"/>
</dbReference>
<evidence type="ECO:0000313" key="2">
    <source>
        <dbReference type="Proteomes" id="UP000191240"/>
    </source>
</evidence>
<dbReference type="RefSeq" id="WP_080326290.1">
    <property type="nucleotide sequence ID" value="NZ_FQYW01000027.1"/>
</dbReference>
<gene>
    <name evidence="1" type="ORF">SAMN02745671_02562</name>
</gene>
<dbReference type="AlphaFoldDB" id="A0A1M6G855"/>
<organism evidence="1 2">
    <name type="scientific">Anaerovibrio lipolyticus DSM 3074</name>
    <dbReference type="NCBI Taxonomy" id="1120997"/>
    <lineage>
        <taxon>Bacteria</taxon>
        <taxon>Bacillati</taxon>
        <taxon>Bacillota</taxon>
        <taxon>Negativicutes</taxon>
        <taxon>Selenomonadales</taxon>
        <taxon>Selenomonadaceae</taxon>
        <taxon>Anaerovibrio</taxon>
    </lineage>
</organism>
<protein>
    <recommendedName>
        <fullName evidence="3">Phage tail assembly chaperone protein, TAC</fullName>
    </recommendedName>
</protein>
<evidence type="ECO:0008006" key="3">
    <source>
        <dbReference type="Google" id="ProtNLM"/>
    </source>
</evidence>
<dbReference type="OrthoDB" id="1666212at2"/>
<evidence type="ECO:0000313" key="1">
    <source>
        <dbReference type="EMBL" id="SHJ06109.1"/>
    </source>
</evidence>
<sequence>MDKPTLNINGKQITPAPPKMKVWRLFLQEAEKDHEGESLEDFLEAQTELLIQGFGRPDILNAQTVEDVELSDIVPTVKALFSWIQTETFSKLSELPKNK</sequence>
<dbReference type="Proteomes" id="UP000191240">
    <property type="component" value="Unassembled WGS sequence"/>
</dbReference>
<proteinExistence type="predicted"/>
<accession>A0A1M6G855</accession>
<name>A0A1M6G855_9FIRM</name>